<feature type="domain" description="Right handed beta helix" evidence="2">
    <location>
        <begin position="328"/>
        <end position="422"/>
    </location>
</feature>
<name>A0A4R8DTV7_9BACT</name>
<organism evidence="3 4">
    <name type="scientific">Dinghuibacter silviterrae</name>
    <dbReference type="NCBI Taxonomy" id="1539049"/>
    <lineage>
        <taxon>Bacteria</taxon>
        <taxon>Pseudomonadati</taxon>
        <taxon>Bacteroidota</taxon>
        <taxon>Chitinophagia</taxon>
        <taxon>Chitinophagales</taxon>
        <taxon>Chitinophagaceae</taxon>
        <taxon>Dinghuibacter</taxon>
    </lineage>
</organism>
<evidence type="ECO:0000259" key="2">
    <source>
        <dbReference type="Pfam" id="PF13229"/>
    </source>
</evidence>
<feature type="chain" id="PRO_5020697433" evidence="1">
    <location>
        <begin position="19"/>
        <end position="694"/>
    </location>
</feature>
<dbReference type="InterPro" id="IPR011050">
    <property type="entry name" value="Pectin_lyase_fold/virulence"/>
</dbReference>
<dbReference type="Gene3D" id="2.160.20.10">
    <property type="entry name" value="Single-stranded right-handed beta-helix, Pectin lyase-like"/>
    <property type="match status" value="2"/>
</dbReference>
<dbReference type="SMART" id="SM00710">
    <property type="entry name" value="PbH1"/>
    <property type="match status" value="6"/>
</dbReference>
<evidence type="ECO:0000313" key="4">
    <source>
        <dbReference type="Proteomes" id="UP000294498"/>
    </source>
</evidence>
<dbReference type="InterPro" id="IPR012334">
    <property type="entry name" value="Pectin_lyas_fold"/>
</dbReference>
<dbReference type="GO" id="GO:0016829">
    <property type="term" value="F:lyase activity"/>
    <property type="evidence" value="ECO:0007669"/>
    <property type="project" value="UniProtKB-KW"/>
</dbReference>
<dbReference type="PANTHER" id="PTHR36453">
    <property type="entry name" value="SECRETED PROTEIN-RELATED"/>
    <property type="match status" value="1"/>
</dbReference>
<protein>
    <submittedName>
        <fullName evidence="3">Parallel beta helix pectate lyase-like protein</fullName>
    </submittedName>
</protein>
<dbReference type="Pfam" id="PF13229">
    <property type="entry name" value="Beta_helix"/>
    <property type="match status" value="1"/>
</dbReference>
<proteinExistence type="predicted"/>
<evidence type="ECO:0000256" key="1">
    <source>
        <dbReference type="SAM" id="SignalP"/>
    </source>
</evidence>
<dbReference type="InterPro" id="IPR039448">
    <property type="entry name" value="Beta_helix"/>
</dbReference>
<dbReference type="InterPro" id="IPR006626">
    <property type="entry name" value="PbH1"/>
</dbReference>
<dbReference type="SUPFAM" id="SSF51126">
    <property type="entry name" value="Pectin lyase-like"/>
    <property type="match status" value="1"/>
</dbReference>
<evidence type="ECO:0000313" key="3">
    <source>
        <dbReference type="EMBL" id="TDX01772.1"/>
    </source>
</evidence>
<keyword evidence="3" id="KW-0456">Lyase</keyword>
<dbReference type="EMBL" id="SODV01000001">
    <property type="protein sequence ID" value="TDX01772.1"/>
    <property type="molecule type" value="Genomic_DNA"/>
</dbReference>
<keyword evidence="4" id="KW-1185">Reference proteome</keyword>
<dbReference type="Proteomes" id="UP000294498">
    <property type="component" value="Unassembled WGS sequence"/>
</dbReference>
<dbReference type="OrthoDB" id="9763537at2"/>
<dbReference type="PANTHER" id="PTHR36453:SF1">
    <property type="entry name" value="RIGHT HANDED BETA HELIX DOMAIN-CONTAINING PROTEIN"/>
    <property type="match status" value="1"/>
</dbReference>
<comment type="caution">
    <text evidence="3">The sequence shown here is derived from an EMBL/GenBank/DDBJ whole genome shotgun (WGS) entry which is preliminary data.</text>
</comment>
<feature type="signal peptide" evidence="1">
    <location>
        <begin position="1"/>
        <end position="18"/>
    </location>
</feature>
<reference evidence="3 4" key="1">
    <citation type="submission" date="2019-03" db="EMBL/GenBank/DDBJ databases">
        <title>Genomic Encyclopedia of Type Strains, Phase IV (KMG-IV): sequencing the most valuable type-strain genomes for metagenomic binning, comparative biology and taxonomic classification.</title>
        <authorList>
            <person name="Goeker M."/>
        </authorList>
    </citation>
    <scope>NUCLEOTIDE SEQUENCE [LARGE SCALE GENOMIC DNA]</scope>
    <source>
        <strain evidence="3 4">DSM 100059</strain>
    </source>
</reference>
<accession>A0A4R8DTV7</accession>
<dbReference type="RefSeq" id="WP_133994411.1">
    <property type="nucleotide sequence ID" value="NZ_SODV01000001.1"/>
</dbReference>
<sequence length="694" mass="76214">MRTLACLILFACTSFLPAPQSVTFYVSPTGSAGNPGTQSAPFATPDQAFQALKNIKGPLNAAVVMMAGYYSFPKSLLISGNGPDASRNIMLTTDHNQKVVFSGGVQLKNNDFHLVTDAAILRRLPAGSRGKVYQVNLKAMGITDYGKSLPHGYKLNVPANLELFYNGSPMTIARYPNAGTIPIGNVQDHGSIPRNGEHDNRGAVFACADPRMSRWTTANHAWIGGYLSYGYSDDYVKVATVDPQGQAIHLQDPAWYGVYATADESNDILKNGESVRGFYIYNLLEELDQPGEYYLDPDSGILYFMPPDNGLAQATVEVSVLDQPIVRLSHISNVTIQGIAIECGRGQGIYAEGTDHIVVQHCPIYDLGTVGIQLASHEGSGNNTHFTIQHCSVYNTGTGGIILDGGDRKNLVPADNTATNCELFNYSRIDKTYSPAFFMDGVRNHITHCYIHDAQCSAIQYYGNDQDISYNHINRVATLVTDAGAVCTGRDMSSTGNVIQCNFFENIQNTTRESVCAIYLDDASEGMQVNCNVFYKCSTPGTYNFGVIHVNGGSDNTFRDNYFIDCNKAFSNSQWPDKVYRAAITDAGHLQQYYSKVDIRSSVYQQKYPQLARLTDTVHLATRQNYTYNSLCWNVSVYADKTSYVNTNVYMTSQDPGFKDAARKDFTLLNAPPQLAQAQGWQPVPFAQIGPQAQ</sequence>
<keyword evidence="1" id="KW-0732">Signal</keyword>
<gene>
    <name evidence="3" type="ORF">EDB95_2815</name>
</gene>
<dbReference type="AlphaFoldDB" id="A0A4R8DTV7"/>